<evidence type="ECO:0000256" key="1">
    <source>
        <dbReference type="ARBA" id="ARBA00008522"/>
    </source>
</evidence>
<keyword evidence="4" id="KW-1185">Reference proteome</keyword>
<gene>
    <name evidence="3" type="ORF">PBOR_27425</name>
</gene>
<dbReference type="RefSeq" id="WP_042216785.1">
    <property type="nucleotide sequence ID" value="NZ_CP009285.1"/>
</dbReference>
<name>A0A089LHA4_PAEBO</name>
<dbReference type="EMBL" id="CP009285">
    <property type="protein sequence ID" value="AIQ60262.1"/>
    <property type="molecule type" value="Genomic_DNA"/>
</dbReference>
<accession>A0A089LHA4</accession>
<dbReference type="Pfam" id="PF02639">
    <property type="entry name" value="DUF188"/>
    <property type="match status" value="1"/>
</dbReference>
<dbReference type="PANTHER" id="PTHR35146:SF1">
    <property type="entry name" value="UPF0178 PROTEIN YAII"/>
    <property type="match status" value="1"/>
</dbReference>
<comment type="similarity">
    <text evidence="1 2">Belongs to the UPF0178 family.</text>
</comment>
<dbReference type="InterPro" id="IPR003791">
    <property type="entry name" value="UPF0178"/>
</dbReference>
<evidence type="ECO:0000313" key="3">
    <source>
        <dbReference type="EMBL" id="AIQ60262.1"/>
    </source>
</evidence>
<reference evidence="3" key="1">
    <citation type="submission" date="2014-08" db="EMBL/GenBank/DDBJ databases">
        <title>Comparative genomics of the Paenibacillus odorifer group.</title>
        <authorList>
            <person name="den Bakker H.C."/>
            <person name="Tsai Y.-C.Y.-C."/>
            <person name="Martin N."/>
            <person name="Korlach J."/>
            <person name="Wiedmann M."/>
        </authorList>
    </citation>
    <scope>NUCLEOTIDE SEQUENCE [LARGE SCALE GENOMIC DNA]</scope>
    <source>
        <strain evidence="3">DSM 13188</strain>
    </source>
</reference>
<dbReference type="HOGENOM" id="CLU_106619_0_0_9"/>
<organism evidence="3 4">
    <name type="scientific">Paenibacillus borealis</name>
    <dbReference type="NCBI Taxonomy" id="160799"/>
    <lineage>
        <taxon>Bacteria</taxon>
        <taxon>Bacillati</taxon>
        <taxon>Bacillota</taxon>
        <taxon>Bacilli</taxon>
        <taxon>Bacillales</taxon>
        <taxon>Paenibacillaceae</taxon>
        <taxon>Paenibacillus</taxon>
    </lineage>
</organism>
<dbReference type="CDD" id="cd18720">
    <property type="entry name" value="PIN_YqxD-like"/>
    <property type="match status" value="1"/>
</dbReference>
<evidence type="ECO:0000313" key="4">
    <source>
        <dbReference type="Proteomes" id="UP000029518"/>
    </source>
</evidence>
<dbReference type="AlphaFoldDB" id="A0A089LHA4"/>
<proteinExistence type="inferred from homology"/>
<dbReference type="PANTHER" id="PTHR35146">
    <property type="entry name" value="UPF0178 PROTEIN YAII"/>
    <property type="match status" value="1"/>
</dbReference>
<dbReference type="HAMAP" id="MF_00489">
    <property type="entry name" value="UPF0178"/>
    <property type="match status" value="1"/>
</dbReference>
<dbReference type="OrthoDB" id="9798918at2"/>
<sequence length="157" mass="17550">MVRSQERKIVVDGDACPVKQEITTVARSFGIPVLMVSSYDHVLKAEEGVTVVQVDRGADSADLYIANHISAGDVVITQDYGLAALALGKRCRVLSNRGQEYEDSKMDFMLEGRHARAVERRRGHYSKGPKAITAEEKIYFQHKLTKVLTFLQENVQL</sequence>
<dbReference type="KEGG" id="pbd:PBOR_27425"/>
<evidence type="ECO:0000256" key="2">
    <source>
        <dbReference type="HAMAP-Rule" id="MF_00489"/>
    </source>
</evidence>
<protein>
    <recommendedName>
        <fullName evidence="2">UPF0178 protein PBOR_27425</fullName>
    </recommendedName>
</protein>
<dbReference type="Proteomes" id="UP000029518">
    <property type="component" value="Chromosome"/>
</dbReference>
<dbReference type="NCBIfam" id="NF001095">
    <property type="entry name" value="PRK00124.1"/>
    <property type="match status" value="1"/>
</dbReference>